<keyword evidence="1" id="KW-0479">Metal-binding</keyword>
<dbReference type="Pfam" id="PF11409">
    <property type="entry name" value="SARA"/>
    <property type="match status" value="1"/>
</dbReference>
<evidence type="ECO:0000256" key="1">
    <source>
        <dbReference type="ARBA" id="ARBA00022723"/>
    </source>
</evidence>
<feature type="domain" description="FYVE zinc finger" evidence="6">
    <location>
        <begin position="491"/>
        <end position="548"/>
    </location>
</feature>
<dbReference type="Gene3D" id="3.30.40.10">
    <property type="entry name" value="Zinc/RING finger domain, C3HC4 (zinc finger)"/>
    <property type="match status" value="1"/>
</dbReference>
<evidence type="ECO:0000256" key="3">
    <source>
        <dbReference type="ARBA" id="ARBA00022833"/>
    </source>
</evidence>
<organism evidence="9 10">
    <name type="scientific">Blomia tropicalis</name>
    <name type="common">Mite</name>
    <dbReference type="NCBI Taxonomy" id="40697"/>
    <lineage>
        <taxon>Eukaryota</taxon>
        <taxon>Metazoa</taxon>
        <taxon>Ecdysozoa</taxon>
        <taxon>Arthropoda</taxon>
        <taxon>Chelicerata</taxon>
        <taxon>Arachnida</taxon>
        <taxon>Acari</taxon>
        <taxon>Acariformes</taxon>
        <taxon>Sarcoptiformes</taxon>
        <taxon>Astigmata</taxon>
        <taxon>Glycyphagoidea</taxon>
        <taxon>Echimyopodidae</taxon>
        <taxon>Blomia</taxon>
    </lineage>
</organism>
<dbReference type="Gene3D" id="3.30.1360.220">
    <property type="entry name" value="Domain of unknown function (DUF3480), N-terminal subdomain"/>
    <property type="match status" value="2"/>
</dbReference>
<dbReference type="SUPFAM" id="SSF57903">
    <property type="entry name" value="FYVE/PHD zinc finger"/>
    <property type="match status" value="1"/>
</dbReference>
<dbReference type="InterPro" id="IPR011011">
    <property type="entry name" value="Znf_FYVE_PHD"/>
</dbReference>
<feature type="domain" description="Smad anchor for receptor activation-like C-terminal" evidence="7">
    <location>
        <begin position="914"/>
        <end position="1272"/>
    </location>
</feature>
<feature type="region of interest" description="Disordered" evidence="5">
    <location>
        <begin position="1314"/>
        <end position="1367"/>
    </location>
</feature>
<dbReference type="GO" id="GO:0016197">
    <property type="term" value="P:endosomal transport"/>
    <property type="evidence" value="ECO:0007669"/>
    <property type="project" value="TreeGrafter"/>
</dbReference>
<dbReference type="Pfam" id="PF11979">
    <property type="entry name" value="SARA_C"/>
    <property type="match status" value="1"/>
</dbReference>
<evidence type="ECO:0000313" key="9">
    <source>
        <dbReference type="EMBL" id="KAJ6225410.1"/>
    </source>
</evidence>
<dbReference type="InterPro" id="IPR000306">
    <property type="entry name" value="Znf_FYVE"/>
</dbReference>
<dbReference type="SMART" id="SM00064">
    <property type="entry name" value="FYVE"/>
    <property type="match status" value="1"/>
</dbReference>
<dbReference type="Gene3D" id="4.10.720.10">
    <property type="entry name" value="Smad anchor for receptor activation, Smad-binding domain"/>
    <property type="match status" value="1"/>
</dbReference>
<reference evidence="9" key="1">
    <citation type="submission" date="2022-12" db="EMBL/GenBank/DDBJ databases">
        <title>Genome assemblies of Blomia tropicalis.</title>
        <authorList>
            <person name="Cui Y."/>
        </authorList>
    </citation>
    <scope>NUCLEOTIDE SEQUENCE</scope>
    <source>
        <tissue evidence="9">Adult mites</tissue>
    </source>
</reference>
<feature type="coiled-coil region" evidence="4">
    <location>
        <begin position="368"/>
        <end position="395"/>
    </location>
</feature>
<feature type="compositionally biased region" description="Low complexity" evidence="5">
    <location>
        <begin position="644"/>
        <end position="655"/>
    </location>
</feature>
<dbReference type="InterPro" id="IPR022557">
    <property type="entry name" value="SARA-like_C"/>
</dbReference>
<feature type="region of interest" description="Disordered" evidence="5">
    <location>
        <begin position="1591"/>
        <end position="1615"/>
    </location>
</feature>
<evidence type="ECO:0000256" key="2">
    <source>
        <dbReference type="ARBA" id="ARBA00022771"/>
    </source>
</evidence>
<protein>
    <submittedName>
        <fullName evidence="9">Uncharacterized protein</fullName>
    </submittedName>
</protein>
<evidence type="ECO:0000256" key="4">
    <source>
        <dbReference type="SAM" id="Coils"/>
    </source>
</evidence>
<keyword evidence="2" id="KW-0863">Zinc-finger</keyword>
<feature type="region of interest" description="Disordered" evidence="5">
    <location>
        <begin position="561"/>
        <end position="586"/>
    </location>
</feature>
<dbReference type="InterPro" id="IPR016024">
    <property type="entry name" value="ARM-type_fold"/>
</dbReference>
<evidence type="ECO:0000259" key="6">
    <source>
        <dbReference type="SMART" id="SM00064"/>
    </source>
</evidence>
<dbReference type="Gene3D" id="1.25.40.180">
    <property type="match status" value="1"/>
</dbReference>
<name>A0A9Q0MKB7_BLOTA</name>
<feature type="compositionally biased region" description="Low complexity" evidence="5">
    <location>
        <begin position="1349"/>
        <end position="1359"/>
    </location>
</feature>
<dbReference type="InterPro" id="IPR037145">
    <property type="entry name" value="SARA_Smad-bd_sf"/>
</dbReference>
<evidence type="ECO:0000259" key="8">
    <source>
        <dbReference type="SMART" id="SM01422"/>
    </source>
</evidence>
<dbReference type="PANTHER" id="PTHR46319">
    <property type="entry name" value="ZINC FINGER FYVE DOMAIN-CONTAINING PROTEIN"/>
    <property type="match status" value="1"/>
</dbReference>
<keyword evidence="4" id="KW-0175">Coiled coil</keyword>
<feature type="compositionally biased region" description="Polar residues" evidence="5">
    <location>
        <begin position="1314"/>
        <end position="1335"/>
    </location>
</feature>
<sequence>MEKYVVDLDKVLDELELDDEGDDDDENESVSNLNWHQRPATTFGNSIHFNFSTQSILNSTFDRIDLQDAEFSIQSKPPKILNVNPLTNHNSNDNSIVPSSNETFDSFAFSNQKKQSNPTNVCLIDTTDVATKQTEAEEKNLVDSFCSNINDTSTSSHLELQDIIFNSREESDPIISINHEQHGNDDLNIEQIVSTESKLKVDNIVLEGTNFENISVINDSKENEQIQKIVKEEVFEVREDNPSIIDEDGDGAEKHVQTEIIKNIMENEQNDISVNHENETSVNEIISIENQNISTTTSTLVNENDFICDNATKDVTDVKVNSHLEGVQNQIDSKSSLSTNEVDLSCPQNNLSNNSESLTSADIENMTEAELDKILSNLELDIQKHENEEVLMNEKPIESTEMMINDDKDDDILIEDIGVEDEQFLSKNQGKQQVKLSKLDLSQSELITTQPSQSISQLVDPGRGGLVQNIAYFERQEMPNGLTEEEQTLGKVKPFWIPDEDAQNCLHCDSKSCGKVLCAQCCNYKAKLMYLENKEARVCQLCYVILKRIEEIEKINGHPIDISQNEHTSNSNLSPSSTSSDAVSSGMNQSLLTVTYPDPNNPSEYCSTISPFEQVTDVQARQPPTVMVPVGVLKRPGSSGNRRSTSGQSDQSQSGEPVKQVIFSDGVRPGGDLVESPSTSSSSSKQLLEEKPIVRTQFQLKSPPIPEQSQKSYSFLESATKRIKSNRLVITDPSGVNLPPIINYNELRSIDSFLTSKLTYEQFLTCLRRTDLPYMTFGLTKNLFVNVKLIQKLCCNSVECWSFASRGLATVGQDEIFFCLDCHSLKVSSSISSTEAEENSSNTSSSSSSSGLELWPFPRDIFRLFTSIYDNASKASLYTELSHIFFPDGLFGNKENSGFIFTRPSLQCFQNVVLPSPPHLIAILIHKWEIPWAKVFPLRLVLRLGYEYKTYPSPVISFANRKPVYYEIGHTIMNVLADFRNFQYTLSVVKDLVIHVQDRKRITLSIPKLSYEKVCKVLSTSNEHVLAFGGNFSTKADSHFVCTQNEHDDDVQGQYRTQLAHFEGSPSKTTGASFVVFSGALKSSTGLKAKMNIVEDGVLVQIPPTTMEELRVSIRDMKEFKIDCCKTTETGPIEEWIQINWVNDELSTNLGVRSQIDGLNLEGVQSARIFSSPDYTNERYLIRWIEVFLLQINENSRRSELLNTSRLSESVSQAFCIALIDHLDQLYESGLTKIGLRISLDVDKVGYEAGSGGEQLPAQFTGQLDASLIPAIMENISTTGIEDPLRRNEHSTMKPLNPNAEMFIPRCMMIPSNQTSSYVGNPQHPNSSTNNHPVSNGNPHNQYHHHQQQQHNHQLHSNNGTIQNSSSFLDGETDIEDYVALSYLKEFIGNISNMPSHYDQGISEITFIVNSYLDEDECVLELIVNQIVDQSIIDVNFRYNGVRLCFHFMEKIRPTNSGQTFKNILFKRCQRECSRKVSQSTSSNTFNHLRGLSVFVADLYLRCKETQLADNLPNLLMNILSSNNNIDENVKCVCQVLKLCGKEIDLYFREQKKDDVKTVLETLEKKAECDISVYIKDMVKSIIKLSQTGWTPPEAPRTNIKNPYADGGNPELHSNGVMGNDLHQGIPGGYSIDPSMSYPQMNPNRQFQNDKYVFGDEELDESVYQDFEKFLLTLPQNN</sequence>
<dbReference type="PANTHER" id="PTHR46319:SF3">
    <property type="entry name" value="ZINC FINGER FYVE DOMAIN-CONTAINING PROTEIN"/>
    <property type="match status" value="1"/>
</dbReference>
<evidence type="ECO:0000256" key="5">
    <source>
        <dbReference type="SAM" id="MobiDB-lite"/>
    </source>
</evidence>
<dbReference type="GO" id="GO:0031901">
    <property type="term" value="C:early endosome membrane"/>
    <property type="evidence" value="ECO:0007669"/>
    <property type="project" value="TreeGrafter"/>
</dbReference>
<feature type="compositionally biased region" description="Low complexity" evidence="5">
    <location>
        <begin position="568"/>
        <end position="585"/>
    </location>
</feature>
<dbReference type="EMBL" id="JAPWDV010000001">
    <property type="protein sequence ID" value="KAJ6225410.1"/>
    <property type="molecule type" value="Genomic_DNA"/>
</dbReference>
<dbReference type="SMART" id="SM01421">
    <property type="entry name" value="DUF3480"/>
    <property type="match status" value="1"/>
</dbReference>
<dbReference type="Gene3D" id="3.30.500.40">
    <property type="match status" value="1"/>
</dbReference>
<dbReference type="GO" id="GO:0008270">
    <property type="term" value="F:zinc ion binding"/>
    <property type="evidence" value="ECO:0007669"/>
    <property type="project" value="UniProtKB-KW"/>
</dbReference>
<feature type="region of interest" description="Disordered" evidence="5">
    <location>
        <begin position="620"/>
        <end position="688"/>
    </location>
</feature>
<comment type="caution">
    <text evidence="9">The sequence shown here is derived from an EMBL/GenBank/DDBJ whole genome shotgun (WGS) entry which is preliminary data.</text>
</comment>
<evidence type="ECO:0000259" key="7">
    <source>
        <dbReference type="SMART" id="SM01421"/>
    </source>
</evidence>
<dbReference type="SUPFAM" id="SSF48371">
    <property type="entry name" value="ARM repeat"/>
    <property type="match status" value="1"/>
</dbReference>
<dbReference type="Proteomes" id="UP001142055">
    <property type="component" value="Chromosome 1"/>
</dbReference>
<feature type="domain" description="Smad anchor for receptor activation-like Smad-binding" evidence="8">
    <location>
        <begin position="596"/>
        <end position="632"/>
    </location>
</feature>
<accession>A0A9Q0MKB7</accession>
<dbReference type="InterPro" id="IPR024608">
    <property type="entry name" value="SARA-like_SBD"/>
</dbReference>
<evidence type="ECO:0000313" key="10">
    <source>
        <dbReference type="Proteomes" id="UP001142055"/>
    </source>
</evidence>
<proteinExistence type="predicted"/>
<keyword evidence="10" id="KW-1185">Reference proteome</keyword>
<gene>
    <name evidence="9" type="ORF">RDWZM_003955</name>
</gene>
<keyword evidence="3" id="KW-0862">Zinc</keyword>
<dbReference type="SMART" id="SM01422">
    <property type="entry name" value="SARA"/>
    <property type="match status" value="1"/>
</dbReference>
<dbReference type="InterPro" id="IPR013083">
    <property type="entry name" value="Znf_RING/FYVE/PHD"/>
</dbReference>